<reference evidence="2" key="3">
    <citation type="submission" date="2025-09" db="UniProtKB">
        <authorList>
            <consortium name="Ensembl"/>
        </authorList>
    </citation>
    <scope>IDENTIFICATION</scope>
</reference>
<dbReference type="InterPro" id="IPR026680">
    <property type="entry name" value="CCDC137"/>
</dbReference>
<evidence type="ECO:0000256" key="1">
    <source>
        <dbReference type="SAM" id="MobiDB-lite"/>
    </source>
</evidence>
<evidence type="ECO:0000313" key="2">
    <source>
        <dbReference type="Ensembl" id="ENSPMRP00000002375.1"/>
    </source>
</evidence>
<dbReference type="GeneTree" id="ENSGT00390000004169"/>
<name>A0A670HT16_PODMU</name>
<feature type="region of interest" description="Disordered" evidence="1">
    <location>
        <begin position="122"/>
        <end position="151"/>
    </location>
</feature>
<feature type="compositionally biased region" description="Basic and acidic residues" evidence="1">
    <location>
        <begin position="37"/>
        <end position="52"/>
    </location>
</feature>
<dbReference type="Proteomes" id="UP000472272">
    <property type="component" value="Chromosome 2"/>
</dbReference>
<feature type="region of interest" description="Disordered" evidence="1">
    <location>
        <begin position="1"/>
        <end position="107"/>
    </location>
</feature>
<keyword evidence="3" id="KW-1185">Reference proteome</keyword>
<protein>
    <submittedName>
        <fullName evidence="2">Coiled-coil domain containing 137</fullName>
    </submittedName>
</protein>
<feature type="compositionally biased region" description="Basic residues" evidence="1">
    <location>
        <begin position="142"/>
        <end position="151"/>
    </location>
</feature>
<dbReference type="GO" id="GO:0005694">
    <property type="term" value="C:chromosome"/>
    <property type="evidence" value="ECO:0007669"/>
    <property type="project" value="Ensembl"/>
</dbReference>
<dbReference type="PANTHER" id="PTHR21838">
    <property type="entry name" value="COILED-COIL DOMAIN-CONTAINING PROTEIN 137"/>
    <property type="match status" value="1"/>
</dbReference>
<feature type="compositionally biased region" description="Basic residues" evidence="1">
    <location>
        <begin position="53"/>
        <end position="63"/>
    </location>
</feature>
<dbReference type="GO" id="GO:0005654">
    <property type="term" value="C:nucleoplasm"/>
    <property type="evidence" value="ECO:0007669"/>
    <property type="project" value="Ensembl"/>
</dbReference>
<dbReference type="GO" id="GO:0005730">
    <property type="term" value="C:nucleolus"/>
    <property type="evidence" value="ECO:0007669"/>
    <property type="project" value="Ensembl"/>
</dbReference>
<gene>
    <name evidence="2" type="primary">CCDC137</name>
</gene>
<sequence length="266" mass="30117">MASAASREGNDEMSKGGRVEKSSQPMGSGQRGAPEVEQAHVGEAERKEEARWGKGRCGRKRRLLPPPRGKGLLQGAEKQPGHILEGDIPVPKFKRRKGEGDSTYIGRIERETQHVMFLTKYQLQREPEKEEPVPEKSQRKKDFQKKKLDKIRRKKEEKKAALLEKDFLKDSVKFGEVAEQPPTITAKPRKSVVKDKAGKKELLLTSLLGSGGTPSTPKVFHASLARQRIVQEERERVVQAYRDIKKRKQQQMAESQLAIDKLKKPV</sequence>
<proteinExistence type="predicted"/>
<dbReference type="AlphaFoldDB" id="A0A670HT16"/>
<dbReference type="Ensembl" id="ENSPMRT00000002527.1">
    <property type="protein sequence ID" value="ENSPMRP00000002375.1"/>
    <property type="gene ID" value="ENSPMRG00000001720.1"/>
</dbReference>
<feature type="compositionally biased region" description="Basic and acidic residues" evidence="1">
    <location>
        <begin position="8"/>
        <end position="21"/>
    </location>
</feature>
<reference evidence="2" key="2">
    <citation type="submission" date="2025-08" db="UniProtKB">
        <authorList>
            <consortium name="Ensembl"/>
        </authorList>
    </citation>
    <scope>IDENTIFICATION</scope>
</reference>
<evidence type="ECO:0000313" key="3">
    <source>
        <dbReference type="Proteomes" id="UP000472272"/>
    </source>
</evidence>
<reference evidence="2 3" key="1">
    <citation type="journal article" date="2019" name="Proc. Natl. Acad. Sci. U.S.A.">
        <title>Regulatory changes in pterin and carotenoid genes underlie balanced color polymorphisms in the wall lizard.</title>
        <authorList>
            <person name="Andrade P."/>
            <person name="Pinho C."/>
            <person name="Perez I de Lanuza G."/>
            <person name="Afonso S."/>
            <person name="Brejcha J."/>
            <person name="Rubin C.J."/>
            <person name="Wallerman O."/>
            <person name="Pereira P."/>
            <person name="Sabatino S.J."/>
            <person name="Bellati A."/>
            <person name="Pellitteri-Rosa D."/>
            <person name="Bosakova Z."/>
            <person name="Bunikis I."/>
            <person name="Carretero M.A."/>
            <person name="Feiner N."/>
            <person name="Marsik P."/>
            <person name="Pauperio F."/>
            <person name="Salvi D."/>
            <person name="Soler L."/>
            <person name="While G.M."/>
            <person name="Uller T."/>
            <person name="Font E."/>
            <person name="Andersson L."/>
            <person name="Carneiro M."/>
        </authorList>
    </citation>
    <scope>NUCLEOTIDE SEQUENCE</scope>
</reference>
<organism evidence="2 3">
    <name type="scientific">Podarcis muralis</name>
    <name type="common">Wall lizard</name>
    <name type="synonym">Lacerta muralis</name>
    <dbReference type="NCBI Taxonomy" id="64176"/>
    <lineage>
        <taxon>Eukaryota</taxon>
        <taxon>Metazoa</taxon>
        <taxon>Chordata</taxon>
        <taxon>Craniata</taxon>
        <taxon>Vertebrata</taxon>
        <taxon>Euteleostomi</taxon>
        <taxon>Lepidosauria</taxon>
        <taxon>Squamata</taxon>
        <taxon>Bifurcata</taxon>
        <taxon>Unidentata</taxon>
        <taxon>Episquamata</taxon>
        <taxon>Laterata</taxon>
        <taxon>Lacertibaenia</taxon>
        <taxon>Lacertidae</taxon>
        <taxon>Podarcis</taxon>
    </lineage>
</organism>
<feature type="compositionally biased region" description="Basic and acidic residues" evidence="1">
    <location>
        <begin position="123"/>
        <end position="141"/>
    </location>
</feature>
<dbReference type="PANTHER" id="PTHR21838:SF2">
    <property type="entry name" value="COILED-COIL DOMAIN-CONTAINING PROTEIN 137"/>
    <property type="match status" value="1"/>
</dbReference>
<accession>A0A670HT16</accession>